<feature type="transmembrane region" description="Helical" evidence="2">
    <location>
        <begin position="369"/>
        <end position="393"/>
    </location>
</feature>
<dbReference type="EMBL" id="CP063458">
    <property type="protein sequence ID" value="QOV90192.1"/>
    <property type="molecule type" value="Genomic_DNA"/>
</dbReference>
<feature type="compositionally biased region" description="Polar residues" evidence="1">
    <location>
        <begin position="167"/>
        <end position="191"/>
    </location>
</feature>
<dbReference type="RefSeq" id="WP_206293266.1">
    <property type="nucleotide sequence ID" value="NZ_CP063458.1"/>
</dbReference>
<feature type="transmembrane region" description="Helical" evidence="2">
    <location>
        <begin position="291"/>
        <end position="308"/>
    </location>
</feature>
<feature type="transmembrane region" description="Helical" evidence="2">
    <location>
        <begin position="32"/>
        <end position="49"/>
    </location>
</feature>
<feature type="transmembrane region" description="Helical" evidence="2">
    <location>
        <begin position="83"/>
        <end position="103"/>
    </location>
</feature>
<feature type="transmembrane region" description="Helical" evidence="2">
    <location>
        <begin position="329"/>
        <end position="349"/>
    </location>
</feature>
<reference evidence="3 4" key="1">
    <citation type="submission" date="2020-10" db="EMBL/GenBank/DDBJ databases">
        <title>Wide distribution of Phycisphaera-like planctomycetes from WD2101 soil group in peatlands and genome analysis of the first cultivated representative.</title>
        <authorList>
            <person name="Dedysh S.N."/>
            <person name="Beletsky A.V."/>
            <person name="Ivanova A."/>
            <person name="Kulichevskaya I.S."/>
            <person name="Suzina N.E."/>
            <person name="Philippov D.A."/>
            <person name="Rakitin A.L."/>
            <person name="Mardanov A.V."/>
            <person name="Ravin N.V."/>
        </authorList>
    </citation>
    <scope>NUCLEOTIDE SEQUENCE [LARGE SCALE GENOMIC DNA]</scope>
    <source>
        <strain evidence="3 4">M1803</strain>
    </source>
</reference>
<feature type="transmembrane region" description="Helical" evidence="2">
    <location>
        <begin position="115"/>
        <end position="141"/>
    </location>
</feature>
<evidence type="ECO:0000313" key="4">
    <source>
        <dbReference type="Proteomes" id="UP000593765"/>
    </source>
</evidence>
<proteinExistence type="predicted"/>
<dbReference type="AlphaFoldDB" id="A0A7M2WY91"/>
<organism evidence="3 4">
    <name type="scientific">Humisphaera borealis</name>
    <dbReference type="NCBI Taxonomy" id="2807512"/>
    <lineage>
        <taxon>Bacteria</taxon>
        <taxon>Pseudomonadati</taxon>
        <taxon>Planctomycetota</taxon>
        <taxon>Phycisphaerae</taxon>
        <taxon>Tepidisphaerales</taxon>
        <taxon>Tepidisphaeraceae</taxon>
        <taxon>Humisphaera</taxon>
    </lineage>
</organism>
<dbReference type="Proteomes" id="UP000593765">
    <property type="component" value="Chromosome"/>
</dbReference>
<keyword evidence="2" id="KW-0472">Membrane</keyword>
<keyword evidence="4" id="KW-1185">Reference proteome</keyword>
<gene>
    <name evidence="3" type="ORF">IPV69_02120</name>
</gene>
<sequence>MDQKLTSTNVIAGSDPAAGRGQLRHVWRPIRFVWLAAVSASFLGCLHIYREINCSPPYVLHQEILQDARDWFIKMAAFLQSHWIDLAVYIWTIILCLTFWVKADPDEPKKKWRRAIKVAAAVCIGGWAIKAAALVGGLGLINAMRWNMGKPNAAVKDSTDAFAELTTRPSATPATKASTQPTTRTSAIASADPSTPTAVRAIKGNGDRVSGAYVTFLKSSFLGDGVSTPEDHALAVLRGVYPEQAQWDVLLSRKLADNPDDVKTAVEDMRERLRYIYVLQVLLEVPIGRSYGLHQLIYTIGIFCFYGLRVRDLKHADVYRRRLDMCRPLISQLGLLGTVLGMSLFMLRQGTPDPMREALGGTAISTSQAAAFFLGVNKTLIAIAVGAVVSWYAMSRDDTWAVKVWPRE</sequence>
<protein>
    <submittedName>
        <fullName evidence="3">Uncharacterized protein</fullName>
    </submittedName>
</protein>
<evidence type="ECO:0000256" key="1">
    <source>
        <dbReference type="SAM" id="MobiDB-lite"/>
    </source>
</evidence>
<keyword evidence="2" id="KW-1133">Transmembrane helix</keyword>
<accession>A0A7M2WY91</accession>
<name>A0A7M2WY91_9BACT</name>
<dbReference type="KEGG" id="hbs:IPV69_02120"/>
<keyword evidence="2" id="KW-0812">Transmembrane</keyword>
<evidence type="ECO:0000256" key="2">
    <source>
        <dbReference type="SAM" id="Phobius"/>
    </source>
</evidence>
<evidence type="ECO:0000313" key="3">
    <source>
        <dbReference type="EMBL" id="QOV90192.1"/>
    </source>
</evidence>
<feature type="region of interest" description="Disordered" evidence="1">
    <location>
        <begin position="166"/>
        <end position="191"/>
    </location>
</feature>